<feature type="compositionally biased region" description="Polar residues" evidence="9">
    <location>
        <begin position="619"/>
        <end position="629"/>
    </location>
</feature>
<keyword evidence="7" id="KW-0227">DNA damage</keyword>
<dbReference type="GO" id="GO:0003910">
    <property type="term" value="F:DNA ligase (ATP) activity"/>
    <property type="evidence" value="ECO:0007669"/>
    <property type="project" value="UniProtKB-EC"/>
</dbReference>
<keyword evidence="7" id="KW-0234">DNA repair</keyword>
<dbReference type="SUPFAM" id="SSF56091">
    <property type="entry name" value="DNA ligase/mRNA capping enzyme, catalytic domain"/>
    <property type="match status" value="1"/>
</dbReference>
<dbReference type="SUPFAM" id="SSF117018">
    <property type="entry name" value="ATP-dependent DNA ligase DNA-binding domain"/>
    <property type="match status" value="1"/>
</dbReference>
<evidence type="ECO:0000256" key="6">
    <source>
        <dbReference type="ARBA" id="ARBA00034003"/>
    </source>
</evidence>
<reference evidence="12" key="1">
    <citation type="journal article" date="2006" name="PLoS Biol.">
        <title>Macronuclear genome sequence of the ciliate Tetrahymena thermophila, a model eukaryote.</title>
        <authorList>
            <person name="Eisen J.A."/>
            <person name="Coyne R.S."/>
            <person name="Wu M."/>
            <person name="Wu D."/>
            <person name="Thiagarajan M."/>
            <person name="Wortman J.R."/>
            <person name="Badger J.H."/>
            <person name="Ren Q."/>
            <person name="Amedeo P."/>
            <person name="Jones K.M."/>
            <person name="Tallon L.J."/>
            <person name="Delcher A.L."/>
            <person name="Salzberg S.L."/>
            <person name="Silva J.C."/>
            <person name="Haas B.J."/>
            <person name="Majoros W.H."/>
            <person name="Farzad M."/>
            <person name="Carlton J.M."/>
            <person name="Smith R.K. Jr."/>
            <person name="Garg J."/>
            <person name="Pearlman R.E."/>
            <person name="Karrer K.M."/>
            <person name="Sun L."/>
            <person name="Manning G."/>
            <person name="Elde N.C."/>
            <person name="Turkewitz A.P."/>
            <person name="Asai D.J."/>
            <person name="Wilkes D.E."/>
            <person name="Wang Y."/>
            <person name="Cai H."/>
            <person name="Collins K."/>
            <person name="Stewart B.A."/>
            <person name="Lee S.R."/>
            <person name="Wilamowska K."/>
            <person name="Weinberg Z."/>
            <person name="Ruzzo W.L."/>
            <person name="Wloga D."/>
            <person name="Gaertig J."/>
            <person name="Frankel J."/>
            <person name="Tsao C.-C."/>
            <person name="Gorovsky M.A."/>
            <person name="Keeling P.J."/>
            <person name="Waller R.F."/>
            <person name="Patron N.J."/>
            <person name="Cherry J.M."/>
            <person name="Stover N.A."/>
            <person name="Krieger C.J."/>
            <person name="del Toro C."/>
            <person name="Ryder H.F."/>
            <person name="Williamson S.C."/>
            <person name="Barbeau R.A."/>
            <person name="Hamilton E.P."/>
            <person name="Orias E."/>
        </authorList>
    </citation>
    <scope>NUCLEOTIDE SEQUENCE [LARGE SCALE GENOMIC DNA]</scope>
    <source>
        <strain evidence="12">SB210</strain>
    </source>
</reference>
<dbReference type="CDD" id="cd07900">
    <property type="entry name" value="Adenylation_DNA_ligase_I_Euk"/>
    <property type="match status" value="1"/>
</dbReference>
<dbReference type="GO" id="GO:0006281">
    <property type="term" value="P:DNA repair"/>
    <property type="evidence" value="ECO:0007669"/>
    <property type="project" value="UniProtKB-KW"/>
</dbReference>
<evidence type="ECO:0000259" key="10">
    <source>
        <dbReference type="PROSITE" id="PS50160"/>
    </source>
</evidence>
<evidence type="ECO:0000256" key="8">
    <source>
        <dbReference type="RuleBase" id="RU004196"/>
    </source>
</evidence>
<dbReference type="GO" id="GO:0005739">
    <property type="term" value="C:mitochondrion"/>
    <property type="evidence" value="ECO:0007669"/>
    <property type="project" value="TreeGrafter"/>
</dbReference>
<dbReference type="InterPro" id="IPR012308">
    <property type="entry name" value="DNA_ligase_ATP-dep_N"/>
</dbReference>
<proteinExistence type="inferred from homology"/>
<protein>
    <recommendedName>
        <fullName evidence="7">DNA ligase</fullName>
        <ecNumber evidence="7">6.5.1.1</ecNumber>
    </recommendedName>
</protein>
<dbReference type="InterPro" id="IPR016059">
    <property type="entry name" value="DNA_ligase_ATP-dep_CS"/>
</dbReference>
<evidence type="ECO:0000256" key="4">
    <source>
        <dbReference type="ARBA" id="ARBA00022741"/>
    </source>
</evidence>
<evidence type="ECO:0000313" key="12">
    <source>
        <dbReference type="Proteomes" id="UP000009168"/>
    </source>
</evidence>
<dbReference type="NCBIfam" id="TIGR00574">
    <property type="entry name" value="dnl1"/>
    <property type="match status" value="1"/>
</dbReference>
<feature type="region of interest" description="Disordered" evidence="9">
    <location>
        <begin position="618"/>
        <end position="648"/>
    </location>
</feature>
<dbReference type="AlphaFoldDB" id="Q24FD9"/>
<dbReference type="EMBL" id="GG662285">
    <property type="protein sequence ID" value="EAS06519.2"/>
    <property type="molecule type" value="Genomic_DNA"/>
</dbReference>
<dbReference type="EC" id="6.5.1.1" evidence="7"/>
<dbReference type="InterPro" id="IPR000977">
    <property type="entry name" value="DNA_ligase_ATP-dep"/>
</dbReference>
<feature type="compositionally biased region" description="Basic and acidic residues" evidence="9">
    <location>
        <begin position="630"/>
        <end position="639"/>
    </location>
</feature>
<dbReference type="Gene3D" id="1.10.3260.10">
    <property type="entry name" value="DNA ligase, ATP-dependent, N-terminal domain"/>
    <property type="match status" value="1"/>
</dbReference>
<evidence type="ECO:0000256" key="7">
    <source>
        <dbReference type="RuleBase" id="RU000617"/>
    </source>
</evidence>
<keyword evidence="4 7" id="KW-0547">Nucleotide-binding</keyword>
<dbReference type="KEGG" id="tet:TTHERM_00865240"/>
<organism evidence="11 12">
    <name type="scientific">Tetrahymena thermophila (strain SB210)</name>
    <dbReference type="NCBI Taxonomy" id="312017"/>
    <lineage>
        <taxon>Eukaryota</taxon>
        <taxon>Sar</taxon>
        <taxon>Alveolata</taxon>
        <taxon>Ciliophora</taxon>
        <taxon>Intramacronucleata</taxon>
        <taxon>Oligohymenophorea</taxon>
        <taxon>Hymenostomatida</taxon>
        <taxon>Tetrahymenina</taxon>
        <taxon>Tetrahymenidae</taxon>
        <taxon>Tetrahymena</taxon>
    </lineage>
</organism>
<keyword evidence="7" id="KW-0233">DNA recombination</keyword>
<comment type="similarity">
    <text evidence="1 8">Belongs to the ATP-dependent DNA ligase family.</text>
</comment>
<evidence type="ECO:0000256" key="9">
    <source>
        <dbReference type="SAM" id="MobiDB-lite"/>
    </source>
</evidence>
<dbReference type="InterPro" id="IPR050191">
    <property type="entry name" value="ATP-dep_DNA_ligase"/>
</dbReference>
<dbReference type="Gene3D" id="3.30.470.30">
    <property type="entry name" value="DNA ligase/mRNA capping enzyme"/>
    <property type="match status" value="1"/>
</dbReference>
<dbReference type="GO" id="GO:0003677">
    <property type="term" value="F:DNA binding"/>
    <property type="evidence" value="ECO:0007669"/>
    <property type="project" value="InterPro"/>
</dbReference>
<dbReference type="PANTHER" id="PTHR45674">
    <property type="entry name" value="DNA LIGASE 1/3 FAMILY MEMBER"/>
    <property type="match status" value="1"/>
</dbReference>
<evidence type="ECO:0000256" key="1">
    <source>
        <dbReference type="ARBA" id="ARBA00007572"/>
    </source>
</evidence>
<dbReference type="Pfam" id="PF01068">
    <property type="entry name" value="DNA_ligase_A_M"/>
    <property type="match status" value="1"/>
</dbReference>
<evidence type="ECO:0000313" key="11">
    <source>
        <dbReference type="EMBL" id="EAS06519.2"/>
    </source>
</evidence>
<dbReference type="InterPro" id="IPR012340">
    <property type="entry name" value="NA-bd_OB-fold"/>
</dbReference>
<accession>Q24FD9</accession>
<dbReference type="STRING" id="312017.Q24FD9"/>
<dbReference type="InterPro" id="IPR036599">
    <property type="entry name" value="DNA_ligase_N_sf"/>
</dbReference>
<keyword evidence="3" id="KW-0235">DNA replication</keyword>
<dbReference type="GO" id="GO:0006273">
    <property type="term" value="P:lagging strand elongation"/>
    <property type="evidence" value="ECO:0007669"/>
    <property type="project" value="TreeGrafter"/>
</dbReference>
<dbReference type="eggNOG" id="KOG0967">
    <property type="taxonomic scope" value="Eukaryota"/>
</dbReference>
<feature type="domain" description="ATP-dependent DNA ligase family profile" evidence="10">
    <location>
        <begin position="374"/>
        <end position="505"/>
    </location>
</feature>
<name>Q24FD9_TETTS</name>
<gene>
    <name evidence="11" type="ORF">TTHERM_00865240</name>
</gene>
<dbReference type="CDD" id="cd07969">
    <property type="entry name" value="OBF_DNA_ligase_I"/>
    <property type="match status" value="1"/>
</dbReference>
<dbReference type="Proteomes" id="UP000009168">
    <property type="component" value="Unassembled WGS sequence"/>
</dbReference>
<dbReference type="GO" id="GO:0005524">
    <property type="term" value="F:ATP binding"/>
    <property type="evidence" value="ECO:0007669"/>
    <property type="project" value="UniProtKB-KW"/>
</dbReference>
<dbReference type="HOGENOM" id="CLU_005138_1_2_1"/>
<dbReference type="RefSeq" id="XP_001026764.2">
    <property type="nucleotide sequence ID" value="XM_001026764.2"/>
</dbReference>
<keyword evidence="2 7" id="KW-0436">Ligase</keyword>
<evidence type="ECO:0000256" key="3">
    <source>
        <dbReference type="ARBA" id="ARBA00022705"/>
    </source>
</evidence>
<dbReference type="Pfam" id="PF04675">
    <property type="entry name" value="DNA_ligase_A_N"/>
    <property type="match status" value="1"/>
</dbReference>
<dbReference type="PROSITE" id="PS00697">
    <property type="entry name" value="DNA_LIGASE_A1"/>
    <property type="match status" value="1"/>
</dbReference>
<dbReference type="GeneID" id="7839837"/>
<dbReference type="PROSITE" id="PS50160">
    <property type="entry name" value="DNA_LIGASE_A3"/>
    <property type="match status" value="1"/>
</dbReference>
<sequence length="648" mass="75028">MIKKLLYLPKQSLLSSLIFSKFCTQFNSKSIQSFYFLAKQFDDISKISSRNSGIEAIETLMNDYIQGGDNELFIQMVRLLTCKVDSEEIQIANSSLVEILKVVYPQEDITKFLFEKGDIGLYAKEMLEKKLEKEGNNRTEKNHLSILEVTSFFEKLKNLQGDRSRLEKQELIIDFLKKIQDPLEIQYFIRILSKSLRIGVSEKSIIKALTNINKKKKNSLDSLLKNVQDKIFGYNTALHTDIQIGTPVPPMLAKPVSDFDELLKFLKKYESKKVSLELKYDGERCQVHYGKKKGIKLFSRNLEIQNEKYPQLVQQLEKYFQKNNSVEDCILDGEIVVTDSKGNIKSFQEQQQNRKRKQDSNKVVAFDEDNIEKIYLFDILFLNACEQNTKEQLYRKSLIKENFPIEGPVNHAESKIFDLSIQKDFDELKKLVKQYIDQKEEGAMVKSLDSNTFYDNNGRTQWAKLKKQVLSGGLADTFDVIPIAAYYGKGKRSGVYGSYLLACYDDKKKEYVALCKIGTGFSDQFLQDSTDRLKQKVCSQKPKEYSVHRTFKPDVWFQKDAEVWEVESDSLSSSPIYTIGKMNYSDNGISLRFPRFLRVRDDKTTEQSTKTYQIIEFYNKQQAKPNNNSKDQKGDHGDKGEEEEEGDK</sequence>
<evidence type="ECO:0000256" key="5">
    <source>
        <dbReference type="ARBA" id="ARBA00022840"/>
    </source>
</evidence>
<dbReference type="SUPFAM" id="SSF50249">
    <property type="entry name" value="Nucleic acid-binding proteins"/>
    <property type="match status" value="1"/>
</dbReference>
<dbReference type="Pfam" id="PF04679">
    <property type="entry name" value="DNA_ligase_A_C"/>
    <property type="match status" value="1"/>
</dbReference>
<dbReference type="FunFam" id="2.40.50.140:FF:000062">
    <property type="entry name" value="DNA ligase"/>
    <property type="match status" value="1"/>
</dbReference>
<dbReference type="GO" id="GO:0006310">
    <property type="term" value="P:DNA recombination"/>
    <property type="evidence" value="ECO:0007669"/>
    <property type="project" value="UniProtKB-KW"/>
</dbReference>
<evidence type="ECO:0000256" key="2">
    <source>
        <dbReference type="ARBA" id="ARBA00022598"/>
    </source>
</evidence>
<dbReference type="InParanoid" id="Q24FD9"/>
<dbReference type="Gene3D" id="2.40.50.140">
    <property type="entry name" value="Nucleic acid-binding proteins"/>
    <property type="match status" value="1"/>
</dbReference>
<keyword evidence="12" id="KW-1185">Reference proteome</keyword>
<dbReference type="InterPro" id="IPR012309">
    <property type="entry name" value="DNA_ligase_ATP-dep_C"/>
</dbReference>
<dbReference type="GO" id="GO:0071897">
    <property type="term" value="P:DNA biosynthetic process"/>
    <property type="evidence" value="ECO:0007669"/>
    <property type="project" value="InterPro"/>
</dbReference>
<dbReference type="OrthoDB" id="206088at2759"/>
<dbReference type="GO" id="GO:0005634">
    <property type="term" value="C:nucleus"/>
    <property type="evidence" value="ECO:0007669"/>
    <property type="project" value="TreeGrafter"/>
</dbReference>
<dbReference type="InterPro" id="IPR012310">
    <property type="entry name" value="DNA_ligase_ATP-dep_cent"/>
</dbReference>
<dbReference type="PANTHER" id="PTHR45674:SF3">
    <property type="entry name" value="PARP-TYPE DOMAIN-CONTAINING PROTEIN"/>
    <property type="match status" value="1"/>
</dbReference>
<comment type="catalytic activity">
    <reaction evidence="6 7">
        <text>ATP + (deoxyribonucleotide)n-3'-hydroxyl + 5'-phospho-(deoxyribonucleotide)m = (deoxyribonucleotide)n+m + AMP + diphosphate.</text>
        <dbReference type="EC" id="6.5.1.1"/>
    </reaction>
</comment>
<dbReference type="SMR" id="Q24FD9"/>
<keyword evidence="5 7" id="KW-0067">ATP-binding</keyword>